<dbReference type="GO" id="GO:0006635">
    <property type="term" value="P:fatty acid beta-oxidation"/>
    <property type="evidence" value="ECO:0007669"/>
    <property type="project" value="TreeGrafter"/>
</dbReference>
<accession>A0A2A9HCT8</accession>
<dbReference type="Gene3D" id="3.90.226.10">
    <property type="entry name" value="2-enoyl-CoA Hydratase, Chain A, domain 1"/>
    <property type="match status" value="1"/>
</dbReference>
<dbReference type="AlphaFoldDB" id="A0A2A9HCT8"/>
<evidence type="ECO:0000313" key="3">
    <source>
        <dbReference type="EMBL" id="PFG72991.1"/>
    </source>
</evidence>
<evidence type="ECO:0000313" key="4">
    <source>
        <dbReference type="Proteomes" id="UP000223071"/>
    </source>
</evidence>
<sequence>MPAIARLPLPPPGAPPGWLADALDALPEDARCLLVDADALAAAPAPSRAELLRLVLGRVPVIAWFEGTLAGAALDLALAADIRICGAAAAISGPSGWPGRLRLLAPAAADRLARGETLAAPDLYAAGLVSALLPAGGAAAEAGRLAAVVASRGPIALELAKEAIWRGLPQPLEQALRFETDLTMLLQTTKDRAEGVRAFLEKRPPAFTGE</sequence>
<protein>
    <submittedName>
        <fullName evidence="3">Methylglutaconyl-CoA hydratase</fullName>
    </submittedName>
</protein>
<name>A0A2A9HCT8_TEPT2</name>
<dbReference type="InterPro" id="IPR029045">
    <property type="entry name" value="ClpP/crotonase-like_dom_sf"/>
</dbReference>
<gene>
    <name evidence="3" type="ORF">A9A59_0184</name>
</gene>
<dbReference type="EMBL" id="PDJQ01000001">
    <property type="protein sequence ID" value="PFG72991.1"/>
    <property type="molecule type" value="Genomic_DNA"/>
</dbReference>
<dbReference type="InterPro" id="IPR001753">
    <property type="entry name" value="Enoyl-CoA_hydra/iso"/>
</dbReference>
<keyword evidence="2" id="KW-0456">Lyase</keyword>
<dbReference type="PANTHER" id="PTHR11941:SF54">
    <property type="entry name" value="ENOYL-COA HYDRATASE, MITOCHONDRIAL"/>
    <property type="match status" value="1"/>
</dbReference>
<keyword evidence="4" id="KW-1185">Reference proteome</keyword>
<reference evidence="3 4" key="1">
    <citation type="submission" date="2017-09" db="EMBL/GenBank/DDBJ databases">
        <title>Sequencing the genomes of two abundant thermophiles in Great Basin hot springs: Thermocrinis jamiesonii and novel Chloroflexi Thermoflexus hugenholtzii.</title>
        <authorList>
            <person name="Hedlund B."/>
        </authorList>
    </citation>
    <scope>NUCLEOTIDE SEQUENCE [LARGE SCALE GENOMIC DNA]</scope>
    <source>
        <strain evidence="3 4">G233</strain>
    </source>
</reference>
<organism evidence="3 4">
    <name type="scientific">Tepidiforma thermophila (strain KCTC 52669 / CGMCC 1.13589 / G233)</name>
    <dbReference type="NCBI Taxonomy" id="2761530"/>
    <lineage>
        <taxon>Bacteria</taxon>
        <taxon>Bacillati</taxon>
        <taxon>Chloroflexota</taxon>
        <taxon>Tepidiformia</taxon>
        <taxon>Tepidiformales</taxon>
        <taxon>Tepidiformaceae</taxon>
        <taxon>Tepidiforma</taxon>
    </lineage>
</organism>
<dbReference type="FunFam" id="1.10.12.10:FF:000001">
    <property type="entry name" value="Probable enoyl-CoA hydratase, mitochondrial"/>
    <property type="match status" value="1"/>
</dbReference>
<dbReference type="Gene3D" id="1.10.12.10">
    <property type="entry name" value="Lyase 2-enoyl-coa Hydratase, Chain A, domain 2"/>
    <property type="match status" value="1"/>
</dbReference>
<dbReference type="SUPFAM" id="SSF52096">
    <property type="entry name" value="ClpP/crotonase"/>
    <property type="match status" value="1"/>
</dbReference>
<evidence type="ECO:0000256" key="2">
    <source>
        <dbReference type="ARBA" id="ARBA00023239"/>
    </source>
</evidence>
<dbReference type="InterPro" id="IPR014748">
    <property type="entry name" value="Enoyl-CoA_hydra_C"/>
</dbReference>
<evidence type="ECO:0000256" key="1">
    <source>
        <dbReference type="ARBA" id="ARBA00005254"/>
    </source>
</evidence>
<dbReference type="RefSeq" id="WP_098502480.1">
    <property type="nucleotide sequence ID" value="NZ_PDJQ01000001.1"/>
</dbReference>
<proteinExistence type="inferred from homology"/>
<dbReference type="GO" id="GO:0016836">
    <property type="term" value="F:hydro-lyase activity"/>
    <property type="evidence" value="ECO:0007669"/>
    <property type="project" value="UniProtKB-ARBA"/>
</dbReference>
<dbReference type="Pfam" id="PF00378">
    <property type="entry name" value="ECH_1"/>
    <property type="match status" value="1"/>
</dbReference>
<comment type="similarity">
    <text evidence="1">Belongs to the enoyl-CoA hydratase/isomerase family.</text>
</comment>
<dbReference type="Proteomes" id="UP000223071">
    <property type="component" value="Unassembled WGS sequence"/>
</dbReference>
<dbReference type="PANTHER" id="PTHR11941">
    <property type="entry name" value="ENOYL-COA HYDRATASE-RELATED"/>
    <property type="match status" value="1"/>
</dbReference>
<comment type="caution">
    <text evidence="3">The sequence shown here is derived from an EMBL/GenBank/DDBJ whole genome shotgun (WGS) entry which is preliminary data.</text>
</comment>